<dbReference type="RefSeq" id="WP_201102047.1">
    <property type="nucleotide sequence ID" value="NZ_CP067977.1"/>
</dbReference>
<dbReference type="CDD" id="cd16922">
    <property type="entry name" value="HATPase_EvgS-ArcB-TorS-like"/>
    <property type="match status" value="1"/>
</dbReference>
<dbReference type="SMART" id="SM00388">
    <property type="entry name" value="HisKA"/>
    <property type="match status" value="1"/>
</dbReference>
<dbReference type="InterPro" id="IPR005467">
    <property type="entry name" value="His_kinase_dom"/>
</dbReference>
<keyword evidence="8" id="KW-1185">Reference proteome</keyword>
<dbReference type="InterPro" id="IPR003594">
    <property type="entry name" value="HATPase_dom"/>
</dbReference>
<evidence type="ECO:0000313" key="8">
    <source>
        <dbReference type="Proteomes" id="UP000595448"/>
    </source>
</evidence>
<name>A0ABX7BLE5_9CAUL</name>
<dbReference type="Pfam" id="PF02518">
    <property type="entry name" value="HATPase_c"/>
    <property type="match status" value="1"/>
</dbReference>
<dbReference type="InterPro" id="IPR011006">
    <property type="entry name" value="CheY-like_superfamily"/>
</dbReference>
<evidence type="ECO:0000256" key="2">
    <source>
        <dbReference type="ARBA" id="ARBA00012438"/>
    </source>
</evidence>
<feature type="domain" description="Response regulatory" evidence="6">
    <location>
        <begin position="392"/>
        <end position="506"/>
    </location>
</feature>
<dbReference type="Pfam" id="PF00072">
    <property type="entry name" value="Response_reg"/>
    <property type="match status" value="1"/>
</dbReference>
<evidence type="ECO:0000256" key="4">
    <source>
        <dbReference type="PROSITE-ProRule" id="PRU00169"/>
    </source>
</evidence>
<dbReference type="InterPro" id="IPR036890">
    <property type="entry name" value="HATPase_C_sf"/>
</dbReference>
<dbReference type="SMART" id="SM00448">
    <property type="entry name" value="REC"/>
    <property type="match status" value="1"/>
</dbReference>
<reference evidence="7 8" key="1">
    <citation type="submission" date="2021-01" db="EMBL/GenBank/DDBJ databases">
        <title>Brevundimonas vitis sp. nov., an bacterium isolated from grape (Vitis vinifera).</title>
        <authorList>
            <person name="Jiang L."/>
            <person name="Lee J."/>
        </authorList>
    </citation>
    <scope>NUCLEOTIDE SEQUENCE [LARGE SCALE GENOMIC DNA]</scope>
    <source>
        <strain evidence="7 8">GRTSA-9</strain>
    </source>
</reference>
<dbReference type="CDD" id="cd00082">
    <property type="entry name" value="HisKA"/>
    <property type="match status" value="1"/>
</dbReference>
<dbReference type="InterPro" id="IPR004358">
    <property type="entry name" value="Sig_transdc_His_kin-like_C"/>
</dbReference>
<dbReference type="InterPro" id="IPR003661">
    <property type="entry name" value="HisK_dim/P_dom"/>
</dbReference>
<evidence type="ECO:0000256" key="3">
    <source>
        <dbReference type="ARBA" id="ARBA00022553"/>
    </source>
</evidence>
<dbReference type="InterPro" id="IPR036097">
    <property type="entry name" value="HisK_dim/P_sf"/>
</dbReference>
<organism evidence="7 8">
    <name type="scientific">Brevundimonas vitisensis</name>
    <dbReference type="NCBI Taxonomy" id="2800818"/>
    <lineage>
        <taxon>Bacteria</taxon>
        <taxon>Pseudomonadati</taxon>
        <taxon>Pseudomonadota</taxon>
        <taxon>Alphaproteobacteria</taxon>
        <taxon>Caulobacterales</taxon>
        <taxon>Caulobacteraceae</taxon>
        <taxon>Brevundimonas</taxon>
    </lineage>
</organism>
<dbReference type="Gene3D" id="3.30.565.10">
    <property type="entry name" value="Histidine kinase-like ATPase, C-terminal domain"/>
    <property type="match status" value="1"/>
</dbReference>
<feature type="modified residue" description="4-aspartylphosphate" evidence="4">
    <location>
        <position position="441"/>
    </location>
</feature>
<dbReference type="SUPFAM" id="SSF47384">
    <property type="entry name" value="Homodimeric domain of signal transducing histidine kinase"/>
    <property type="match status" value="1"/>
</dbReference>
<dbReference type="Pfam" id="PF00512">
    <property type="entry name" value="HisKA"/>
    <property type="match status" value="1"/>
</dbReference>
<dbReference type="SMART" id="SM00387">
    <property type="entry name" value="HATPase_c"/>
    <property type="match status" value="1"/>
</dbReference>
<dbReference type="CDD" id="cd17546">
    <property type="entry name" value="REC_hyHK_CKI1_RcsC-like"/>
    <property type="match status" value="1"/>
</dbReference>
<evidence type="ECO:0000259" key="5">
    <source>
        <dbReference type="PROSITE" id="PS50109"/>
    </source>
</evidence>
<dbReference type="PROSITE" id="PS50110">
    <property type="entry name" value="RESPONSE_REGULATORY"/>
    <property type="match status" value="1"/>
</dbReference>
<dbReference type="EMBL" id="CP067977">
    <property type="protein sequence ID" value="QQQ17673.1"/>
    <property type="molecule type" value="Genomic_DNA"/>
</dbReference>
<feature type="domain" description="Histidine kinase" evidence="5">
    <location>
        <begin position="33"/>
        <end position="254"/>
    </location>
</feature>
<dbReference type="SUPFAM" id="SSF55874">
    <property type="entry name" value="ATPase domain of HSP90 chaperone/DNA topoisomerase II/histidine kinase"/>
    <property type="match status" value="1"/>
</dbReference>
<dbReference type="PANTHER" id="PTHR45339">
    <property type="entry name" value="HYBRID SIGNAL TRANSDUCTION HISTIDINE KINASE J"/>
    <property type="match status" value="1"/>
</dbReference>
<dbReference type="SUPFAM" id="SSF52172">
    <property type="entry name" value="CheY-like"/>
    <property type="match status" value="1"/>
</dbReference>
<keyword evidence="3 4" id="KW-0597">Phosphoprotein</keyword>
<sequence length="516" mass="54342">MASRPTRTRKTTLAAETASGAAGAAPEQQFLRLMSHEMRTPLNGVIGMLGLLSRTRLDGAQRAYAEAAQSSAEHLLGLVNDLLDYARLEAGKLEFDTAPVDIEALVRGVAELLSPRAHDRGLEIAWSVAADVPTVLADEGRLRQVLFNLAGNAVKFTQEGGVRIAVSAGPADEGRARLTFTVDDTGPGVPAEARARIFEEFGHVDASDATRFGGAGLGLAVVRRLAQAMDGAVTVTDRPGGMGARFGFTATFDVVAAEAPPSRPLLGQAVAVQSPDPFVRAAAEDQIRACGGQVAPTAPVVLIDHALAAAEGRPLAARPPQGHAIILLRPSQRELIGPYRAAGFQGYLIKPLRRESLAERILAAAGAAVPTGTNGPAMEDDRVAPVRFAGLRVLLVEDNPVGALLARTLLRREGCAVETAATGDEAVAACARARYDLVLMDMRMPGMDGPAATRAIRATGDDTPILALTANAFAEDRRTCLEAGMNDHLVKPLEPERLRAALARWTNRSDRAKVAS</sequence>
<dbReference type="EC" id="2.7.13.3" evidence="2"/>
<dbReference type="Gene3D" id="3.40.50.2300">
    <property type="match status" value="1"/>
</dbReference>
<comment type="catalytic activity">
    <reaction evidence="1">
        <text>ATP + protein L-histidine = ADP + protein N-phospho-L-histidine.</text>
        <dbReference type="EC" id="2.7.13.3"/>
    </reaction>
</comment>
<protein>
    <recommendedName>
        <fullName evidence="2">histidine kinase</fullName>
        <ecNumber evidence="2">2.7.13.3</ecNumber>
    </recommendedName>
</protein>
<dbReference type="InterPro" id="IPR001789">
    <property type="entry name" value="Sig_transdc_resp-reg_receiver"/>
</dbReference>
<dbReference type="PANTHER" id="PTHR45339:SF5">
    <property type="entry name" value="HISTIDINE KINASE"/>
    <property type="match status" value="1"/>
</dbReference>
<dbReference type="PROSITE" id="PS50109">
    <property type="entry name" value="HIS_KIN"/>
    <property type="match status" value="1"/>
</dbReference>
<gene>
    <name evidence="7" type="ORF">JIP62_10020</name>
</gene>
<evidence type="ECO:0000259" key="6">
    <source>
        <dbReference type="PROSITE" id="PS50110"/>
    </source>
</evidence>
<proteinExistence type="predicted"/>
<dbReference type="PRINTS" id="PR00344">
    <property type="entry name" value="BCTRLSENSOR"/>
</dbReference>
<dbReference type="Gene3D" id="1.10.287.130">
    <property type="match status" value="1"/>
</dbReference>
<dbReference type="Proteomes" id="UP000595448">
    <property type="component" value="Chromosome"/>
</dbReference>
<accession>A0ABX7BLE5</accession>
<evidence type="ECO:0000313" key="7">
    <source>
        <dbReference type="EMBL" id="QQQ17673.1"/>
    </source>
</evidence>
<evidence type="ECO:0000256" key="1">
    <source>
        <dbReference type="ARBA" id="ARBA00000085"/>
    </source>
</evidence>